<name>A0A662YPL1_ACIRT</name>
<comment type="caution">
    <text evidence="2">The sequence shown here is derived from an EMBL/GenBank/DDBJ whole genome shotgun (WGS) entry which is preliminary data.</text>
</comment>
<dbReference type="EMBL" id="SCEB01000890">
    <property type="protein sequence ID" value="RXM97903.1"/>
    <property type="molecule type" value="Genomic_DNA"/>
</dbReference>
<reference evidence="2 3" key="1">
    <citation type="submission" date="2019-01" db="EMBL/GenBank/DDBJ databases">
        <title>Draft Genome and Complete Hox-Cluster Characterization of the Sterlet Sturgeon (Acipenser ruthenus).</title>
        <authorList>
            <person name="Wei Q."/>
        </authorList>
    </citation>
    <scope>NUCLEOTIDE SEQUENCE [LARGE SCALE GENOMIC DNA]</scope>
    <source>
        <strain evidence="2">WHYD16114868_AA</strain>
        <tissue evidence="2">Blood</tissue>
    </source>
</reference>
<evidence type="ECO:0000313" key="2">
    <source>
        <dbReference type="EMBL" id="RXM97903.1"/>
    </source>
</evidence>
<gene>
    <name evidence="2" type="ORF">EOD39_13841</name>
</gene>
<sequence length="119" mass="12826">MDQILGHRPIVVSTHSNIDTSRDEPDQGDGETGQNIPFPDDDDNTIGSLFVEMENEEVEISMPDLDARTSSPGDSLDAMGVSSGHCPQESDSSGSNVGVDQSAKKNPTKLWFKPLCYSV</sequence>
<organism evidence="2 3">
    <name type="scientific">Acipenser ruthenus</name>
    <name type="common">Sterlet sturgeon</name>
    <dbReference type="NCBI Taxonomy" id="7906"/>
    <lineage>
        <taxon>Eukaryota</taxon>
        <taxon>Metazoa</taxon>
        <taxon>Chordata</taxon>
        <taxon>Craniata</taxon>
        <taxon>Vertebrata</taxon>
        <taxon>Euteleostomi</taxon>
        <taxon>Actinopterygii</taxon>
        <taxon>Chondrostei</taxon>
        <taxon>Acipenseriformes</taxon>
        <taxon>Acipenseridae</taxon>
        <taxon>Acipenser</taxon>
    </lineage>
</organism>
<feature type="compositionally biased region" description="Polar residues" evidence="1">
    <location>
        <begin position="89"/>
        <end position="99"/>
    </location>
</feature>
<keyword evidence="3" id="KW-1185">Reference proteome</keyword>
<dbReference type="AlphaFoldDB" id="A0A662YPL1"/>
<proteinExistence type="predicted"/>
<accession>A0A662YPL1</accession>
<protein>
    <submittedName>
        <fullName evidence="2">Uncharacterized protein</fullName>
    </submittedName>
</protein>
<evidence type="ECO:0000313" key="3">
    <source>
        <dbReference type="Proteomes" id="UP000289886"/>
    </source>
</evidence>
<evidence type="ECO:0000256" key="1">
    <source>
        <dbReference type="SAM" id="MobiDB-lite"/>
    </source>
</evidence>
<dbReference type="Proteomes" id="UP000289886">
    <property type="component" value="Unassembled WGS sequence"/>
</dbReference>
<feature type="region of interest" description="Disordered" evidence="1">
    <location>
        <begin position="1"/>
        <end position="104"/>
    </location>
</feature>